<dbReference type="Proteomes" id="UP001597512">
    <property type="component" value="Unassembled WGS sequence"/>
</dbReference>
<dbReference type="PANTHER" id="PTHR10443">
    <property type="entry name" value="MICROSOMAL DIPEPTIDASE"/>
    <property type="match status" value="1"/>
</dbReference>
<dbReference type="PANTHER" id="PTHR10443:SF12">
    <property type="entry name" value="DIPEPTIDASE"/>
    <property type="match status" value="1"/>
</dbReference>
<proteinExistence type="predicted"/>
<dbReference type="EMBL" id="JBHUOM010000035">
    <property type="protein sequence ID" value="MFD2937535.1"/>
    <property type="molecule type" value="Genomic_DNA"/>
</dbReference>
<dbReference type="InterPro" id="IPR006311">
    <property type="entry name" value="TAT_signal"/>
</dbReference>
<dbReference type="Gene3D" id="3.20.20.140">
    <property type="entry name" value="Metal-dependent hydrolases"/>
    <property type="match status" value="1"/>
</dbReference>
<protein>
    <submittedName>
        <fullName evidence="2">Dipeptidase</fullName>
    </submittedName>
</protein>
<gene>
    <name evidence="2" type="ORF">ACFS25_27425</name>
</gene>
<comment type="caution">
    <text evidence="2">The sequence shown here is derived from an EMBL/GenBank/DDBJ whole genome shotgun (WGS) entry which is preliminary data.</text>
</comment>
<dbReference type="SUPFAM" id="SSF51556">
    <property type="entry name" value="Metallo-dependent hydrolases"/>
    <property type="match status" value="1"/>
</dbReference>
<name>A0ABW6ATI2_9BACT</name>
<dbReference type="InterPro" id="IPR008257">
    <property type="entry name" value="Pept_M19"/>
</dbReference>
<sequence length="387" mass="41393">MNTSKQEYSRRKFIATVTGAGAAIMLNPVLSWAVNEPDPRVADIVAKTIGIDTHNHIDVPVTAAEVPGPKLDFAGEMKRSGLSAICMTFSVDRPALVNPGEAYERYKNALASMDNMLTQNGVKRSLNMADLGAAHSTHQPTVIQSVEGGHFLEGHLERLEEAYKRGLRHLGLLHDNDASVPLGDVYTNPPQWGGLTAFGADVIRECDRLGILVDLTHASNETVNAALKVATKPVILSHTGLDTQLGQNERMAGMMKPRLISKEQAKIVANTGGVIGVWTHLADTPLAYARNVRALVDVIGIDHVCIGTDTKLTPSYRPPGAQNGPGGGQKGERIGERTNGAWADQTVGFYYAVVDALLTVGFSEDEIGKVGGGNFCRVFDAATAGHR</sequence>
<evidence type="ECO:0000313" key="3">
    <source>
        <dbReference type="Proteomes" id="UP001597512"/>
    </source>
</evidence>
<evidence type="ECO:0000313" key="2">
    <source>
        <dbReference type="EMBL" id="MFD2937535.1"/>
    </source>
</evidence>
<dbReference type="Pfam" id="PF01244">
    <property type="entry name" value="Peptidase_M19"/>
    <property type="match status" value="1"/>
</dbReference>
<organism evidence="2 3">
    <name type="scientific">Spirosoma flavum</name>
    <dbReference type="NCBI Taxonomy" id="2048557"/>
    <lineage>
        <taxon>Bacteria</taxon>
        <taxon>Pseudomonadati</taxon>
        <taxon>Bacteroidota</taxon>
        <taxon>Cytophagia</taxon>
        <taxon>Cytophagales</taxon>
        <taxon>Cytophagaceae</taxon>
        <taxon>Spirosoma</taxon>
    </lineage>
</organism>
<dbReference type="RefSeq" id="WP_381507710.1">
    <property type="nucleotide sequence ID" value="NZ_JBHUOM010000035.1"/>
</dbReference>
<dbReference type="PROSITE" id="PS51318">
    <property type="entry name" value="TAT"/>
    <property type="match status" value="1"/>
</dbReference>
<feature type="region of interest" description="Disordered" evidence="1">
    <location>
        <begin position="315"/>
        <end position="335"/>
    </location>
</feature>
<accession>A0ABW6ATI2</accession>
<dbReference type="InterPro" id="IPR032466">
    <property type="entry name" value="Metal_Hydrolase"/>
</dbReference>
<dbReference type="InterPro" id="IPR000180">
    <property type="entry name" value="Dipep_AS"/>
</dbReference>
<reference evidence="3" key="1">
    <citation type="journal article" date="2019" name="Int. J. Syst. Evol. Microbiol.">
        <title>The Global Catalogue of Microorganisms (GCM) 10K type strain sequencing project: providing services to taxonomists for standard genome sequencing and annotation.</title>
        <authorList>
            <consortium name="The Broad Institute Genomics Platform"/>
            <consortium name="The Broad Institute Genome Sequencing Center for Infectious Disease"/>
            <person name="Wu L."/>
            <person name="Ma J."/>
        </authorList>
    </citation>
    <scope>NUCLEOTIDE SEQUENCE [LARGE SCALE GENOMIC DNA]</scope>
    <source>
        <strain evidence="3">KCTC 52490</strain>
    </source>
</reference>
<keyword evidence="3" id="KW-1185">Reference proteome</keyword>
<dbReference type="PROSITE" id="PS00869">
    <property type="entry name" value="RENAL_DIPEPTIDASE_1"/>
    <property type="match status" value="1"/>
</dbReference>
<evidence type="ECO:0000256" key="1">
    <source>
        <dbReference type="SAM" id="MobiDB-lite"/>
    </source>
</evidence>
<dbReference type="PROSITE" id="PS51365">
    <property type="entry name" value="RENAL_DIPEPTIDASE_2"/>
    <property type="match status" value="1"/>
</dbReference>